<evidence type="ECO:0000256" key="1">
    <source>
        <dbReference type="SAM" id="Phobius"/>
    </source>
</evidence>
<proteinExistence type="predicted"/>
<protein>
    <submittedName>
        <fullName evidence="4">Uncharacterized protein LOC100741410</fullName>
    </submittedName>
</protein>
<keyword evidence="1" id="KW-0472">Membrane</keyword>
<keyword evidence="1" id="KW-1133">Transmembrane helix</keyword>
<feature type="transmembrane region" description="Helical" evidence="1">
    <location>
        <begin position="94"/>
        <end position="112"/>
    </location>
</feature>
<dbReference type="InterPro" id="IPR032073">
    <property type="entry name" value="FNDC5_C"/>
</dbReference>
<gene>
    <name evidence="4" type="primary">LOC100741410</name>
</gene>
<dbReference type="GeneID" id="100741410"/>
<dbReference type="PANTHER" id="PTHR21104">
    <property type="entry name" value="FIBRONECTIN TYPE III DOMAIN-CONTAINING PROTEIN"/>
    <property type="match status" value="1"/>
</dbReference>
<evidence type="ECO:0000259" key="2">
    <source>
        <dbReference type="Pfam" id="PF16066"/>
    </source>
</evidence>
<dbReference type="KEGG" id="bim:100741410"/>
<sequence>MSFFVVTDKRRNLLIVSVEGRNRSEEHDTVSSDKNLDVNPTGHVIKIELELKEAPDDMIVGSTPFKLDVTGEINSTYPDGIPEPNAIIVRAEEVLIVVLVLLLWAAAIALFFNRWGKIRMLEPYQPKFQQHRQSCTTIEQNQLQNRRTFSKCNIPCGDYPAGHELNYASGQVRPRQNSVFIGSNTSLLPGAQGMPRRTKSALDLQFLMFSENNSCSEQDTLKNLKSANESTKLLQRERKTSICQLDRIETSKPVFRDRGMSVCQFDASSKLWQRDRGMSVCHFDRMEVLARPLQRDRGGRIWQFDRMDVLANPLQRDRTGSAYHFDRMDVLARPNCSFGKSLSRERRVSMCNFLEKDEEAAKGSQMVRRLSSNNIEKIVKEEASVEEAECETAMQHIFPKCTPKGNKNASYQLDQPSCSKTPDVVFGYKATCV</sequence>
<reference evidence="4" key="1">
    <citation type="submission" date="2025-08" db="UniProtKB">
        <authorList>
            <consortium name="RefSeq"/>
        </authorList>
    </citation>
    <scope>IDENTIFICATION</scope>
</reference>
<evidence type="ECO:0000313" key="4">
    <source>
        <dbReference type="RefSeq" id="XP_024226166.1"/>
    </source>
</evidence>
<keyword evidence="1" id="KW-0812">Transmembrane</keyword>
<name>A0A6P6FF34_BOMIM</name>
<dbReference type="AlphaFoldDB" id="A0A6P6FF34"/>
<organism evidence="3 4">
    <name type="scientific">Bombus impatiens</name>
    <name type="common">Bumblebee</name>
    <dbReference type="NCBI Taxonomy" id="132113"/>
    <lineage>
        <taxon>Eukaryota</taxon>
        <taxon>Metazoa</taxon>
        <taxon>Ecdysozoa</taxon>
        <taxon>Arthropoda</taxon>
        <taxon>Hexapoda</taxon>
        <taxon>Insecta</taxon>
        <taxon>Pterygota</taxon>
        <taxon>Neoptera</taxon>
        <taxon>Endopterygota</taxon>
        <taxon>Hymenoptera</taxon>
        <taxon>Apocrita</taxon>
        <taxon>Aculeata</taxon>
        <taxon>Apoidea</taxon>
        <taxon>Anthophila</taxon>
        <taxon>Apidae</taxon>
        <taxon>Bombus</taxon>
        <taxon>Pyrobombus</taxon>
    </lineage>
</organism>
<dbReference type="RefSeq" id="XP_024226166.1">
    <property type="nucleotide sequence ID" value="XM_024370398.2"/>
</dbReference>
<evidence type="ECO:0000313" key="3">
    <source>
        <dbReference type="Proteomes" id="UP000515180"/>
    </source>
</evidence>
<accession>A0A6P6FF34</accession>
<keyword evidence="3" id="KW-1185">Reference proteome</keyword>
<dbReference type="Pfam" id="PF16066">
    <property type="entry name" value="DUF4808"/>
    <property type="match status" value="1"/>
</dbReference>
<feature type="domain" description="Fibronectin type III" evidence="2">
    <location>
        <begin position="88"/>
        <end position="206"/>
    </location>
</feature>
<dbReference type="Proteomes" id="UP000515180">
    <property type="component" value="Unplaced"/>
</dbReference>
<dbReference type="OrthoDB" id="6424355at2759"/>
<dbReference type="PANTHER" id="PTHR21104:SF1">
    <property type="entry name" value="FIBRONECTIN TYPE III DOMAIN-CONTAINING PROTEIN"/>
    <property type="match status" value="1"/>
</dbReference>